<dbReference type="PANTHER" id="PTHR43479">
    <property type="entry name" value="ACREF/ENVCD OPERON REPRESSOR-RELATED"/>
    <property type="match status" value="1"/>
</dbReference>
<protein>
    <submittedName>
        <fullName evidence="4">Transcriptional regulator</fullName>
    </submittedName>
</protein>
<dbReference type="PATRIC" id="fig|768706.3.peg.3897"/>
<name>G7W9G8_DESOD</name>
<reference evidence="4 5" key="2">
    <citation type="journal article" date="2012" name="J. Bacteriol.">
        <title>Complete genome sequences of Desulfosporosinus orientis DSM765T, Desulfosporosinus youngiae DSM17734T, Desulfosporosinus meridiei DSM13257T, and Desulfosporosinus acidiphilus DSM22704T.</title>
        <authorList>
            <person name="Pester M."/>
            <person name="Brambilla E."/>
            <person name="Alazard D."/>
            <person name="Rattei T."/>
            <person name="Weinmaier T."/>
            <person name="Han J."/>
            <person name="Lucas S."/>
            <person name="Lapidus A."/>
            <person name="Cheng J.F."/>
            <person name="Goodwin L."/>
            <person name="Pitluck S."/>
            <person name="Peters L."/>
            <person name="Ovchinnikova G."/>
            <person name="Teshima H."/>
            <person name="Detter J.C."/>
            <person name="Han C.S."/>
            <person name="Tapia R."/>
            <person name="Land M.L."/>
            <person name="Hauser L."/>
            <person name="Kyrpides N.C."/>
            <person name="Ivanova N.N."/>
            <person name="Pagani I."/>
            <person name="Huntmann M."/>
            <person name="Wei C.L."/>
            <person name="Davenport K.W."/>
            <person name="Daligault H."/>
            <person name="Chain P.S."/>
            <person name="Chen A."/>
            <person name="Mavromatis K."/>
            <person name="Markowitz V."/>
            <person name="Szeto E."/>
            <person name="Mikhailova N."/>
            <person name="Pati A."/>
            <person name="Wagner M."/>
            <person name="Woyke T."/>
            <person name="Ollivier B."/>
            <person name="Klenk H.P."/>
            <person name="Spring S."/>
            <person name="Loy A."/>
        </authorList>
    </citation>
    <scope>NUCLEOTIDE SEQUENCE [LARGE SCALE GENOMIC DNA]</scope>
    <source>
        <strain evidence="5">ATCC 19365 / DSM 765 / NCIMB 8382 / VKM B-1628</strain>
    </source>
</reference>
<dbReference type="InterPro" id="IPR001647">
    <property type="entry name" value="HTH_TetR"/>
</dbReference>
<proteinExistence type="predicted"/>
<dbReference type="PANTHER" id="PTHR43479:SF11">
    <property type="entry name" value="ACREF_ENVCD OPERON REPRESSOR-RELATED"/>
    <property type="match status" value="1"/>
</dbReference>
<keyword evidence="1 2" id="KW-0238">DNA-binding</keyword>
<organism evidence="4 5">
    <name type="scientific">Desulfosporosinus orientis (strain ATCC 19365 / DSM 765 / NCIMB 8382 / VKM B-1628 / Singapore I)</name>
    <name type="common">Desulfotomaculum orientis</name>
    <dbReference type="NCBI Taxonomy" id="768706"/>
    <lineage>
        <taxon>Bacteria</taxon>
        <taxon>Bacillati</taxon>
        <taxon>Bacillota</taxon>
        <taxon>Clostridia</taxon>
        <taxon>Eubacteriales</taxon>
        <taxon>Desulfitobacteriaceae</taxon>
        <taxon>Desulfosporosinus</taxon>
    </lineage>
</organism>
<dbReference type="Gene3D" id="1.10.357.10">
    <property type="entry name" value="Tetracycline Repressor, domain 2"/>
    <property type="match status" value="1"/>
</dbReference>
<reference evidence="5" key="1">
    <citation type="submission" date="2011-11" db="EMBL/GenBank/DDBJ databases">
        <title>Complete sequence of Desulfosporosinus orientis DSM 765.</title>
        <authorList>
            <person name="Lucas S."/>
            <person name="Han J."/>
            <person name="Lapidus A."/>
            <person name="Cheng J.-F."/>
            <person name="Goodwin L."/>
            <person name="Pitluck S."/>
            <person name="Peters L."/>
            <person name="Ovchinnikova G."/>
            <person name="Teshima H."/>
            <person name="Detter J.C."/>
            <person name="Han C."/>
            <person name="Tapia R."/>
            <person name="Land M."/>
            <person name="Hauser L."/>
            <person name="Kyrpides N."/>
            <person name="Ivanova N."/>
            <person name="Pagani I."/>
            <person name="Pester M."/>
            <person name="Spring S."/>
            <person name="Ollivier B."/>
            <person name="Rattei T."/>
            <person name="Klenk H.-P."/>
            <person name="Wagner M."/>
            <person name="Loy A."/>
            <person name="Woyke T."/>
        </authorList>
    </citation>
    <scope>NUCLEOTIDE SEQUENCE [LARGE SCALE GENOMIC DNA]</scope>
    <source>
        <strain evidence="5">ATCC 19365 / DSM 765 / NCIMB 8382 / VKM B-1628</strain>
    </source>
</reference>
<gene>
    <name evidence="4" type="ordered locus">Desor_3851</name>
</gene>
<dbReference type="InterPro" id="IPR050624">
    <property type="entry name" value="HTH-type_Tx_Regulator"/>
</dbReference>
<dbReference type="RefSeq" id="WP_014186112.1">
    <property type="nucleotide sequence ID" value="NC_016584.1"/>
</dbReference>
<keyword evidence="5" id="KW-1185">Reference proteome</keyword>
<dbReference type="GO" id="GO:0003677">
    <property type="term" value="F:DNA binding"/>
    <property type="evidence" value="ECO:0007669"/>
    <property type="project" value="UniProtKB-UniRule"/>
</dbReference>
<dbReference type="AlphaFoldDB" id="G7W9G8"/>
<evidence type="ECO:0000313" key="4">
    <source>
        <dbReference type="EMBL" id="AET69305.1"/>
    </source>
</evidence>
<dbReference type="Pfam" id="PF00440">
    <property type="entry name" value="TetR_N"/>
    <property type="match status" value="1"/>
</dbReference>
<feature type="domain" description="HTH tetR-type" evidence="3">
    <location>
        <begin position="4"/>
        <end position="65"/>
    </location>
</feature>
<dbReference type="EMBL" id="CP003108">
    <property type="protein sequence ID" value="AET69305.1"/>
    <property type="molecule type" value="Genomic_DNA"/>
</dbReference>
<dbReference type="SUPFAM" id="SSF46689">
    <property type="entry name" value="Homeodomain-like"/>
    <property type="match status" value="1"/>
</dbReference>
<sequence>MTEQDAQQSIIDAAKAILDEGEDIEKITVRQIAERAGVGTGLINYHFKSKDNLLSIAIGDIMSKTISDLHKGNLHNDLDPVSQLKALMKELYIVAGDNEKLIRFLLTREIMEGNMQTPLCLIPLLRDIFGTSKNEMQLRIIALQILSPIQVTALNCSAFHMYSGINLNDRDQRSRFIDMLVDNLI</sequence>
<dbReference type="PROSITE" id="PS50977">
    <property type="entry name" value="HTH_TETR_2"/>
    <property type="match status" value="1"/>
</dbReference>
<accession>G7W9G8</accession>
<dbReference type="HOGENOM" id="CLU_119418_0_0_9"/>
<dbReference type="Proteomes" id="UP000006346">
    <property type="component" value="Chromosome"/>
</dbReference>
<dbReference type="OrthoDB" id="9789566at2"/>
<feature type="DNA-binding region" description="H-T-H motif" evidence="2">
    <location>
        <begin position="28"/>
        <end position="47"/>
    </location>
</feature>
<evidence type="ECO:0000259" key="3">
    <source>
        <dbReference type="PROSITE" id="PS50977"/>
    </source>
</evidence>
<evidence type="ECO:0000256" key="2">
    <source>
        <dbReference type="PROSITE-ProRule" id="PRU00335"/>
    </source>
</evidence>
<evidence type="ECO:0000313" key="5">
    <source>
        <dbReference type="Proteomes" id="UP000006346"/>
    </source>
</evidence>
<evidence type="ECO:0000256" key="1">
    <source>
        <dbReference type="ARBA" id="ARBA00023125"/>
    </source>
</evidence>
<dbReference type="KEGG" id="dor:Desor_3851"/>
<dbReference type="STRING" id="768706.Desor_3851"/>
<dbReference type="eggNOG" id="COG1309">
    <property type="taxonomic scope" value="Bacteria"/>
</dbReference>
<dbReference type="InterPro" id="IPR009057">
    <property type="entry name" value="Homeodomain-like_sf"/>
</dbReference>